<evidence type="ECO:0000313" key="3">
    <source>
        <dbReference type="Proteomes" id="UP000800235"/>
    </source>
</evidence>
<organism evidence="2 3">
    <name type="scientific">Tothia fuscella</name>
    <dbReference type="NCBI Taxonomy" id="1048955"/>
    <lineage>
        <taxon>Eukaryota</taxon>
        <taxon>Fungi</taxon>
        <taxon>Dikarya</taxon>
        <taxon>Ascomycota</taxon>
        <taxon>Pezizomycotina</taxon>
        <taxon>Dothideomycetes</taxon>
        <taxon>Pleosporomycetidae</taxon>
        <taxon>Venturiales</taxon>
        <taxon>Cylindrosympodiaceae</taxon>
        <taxon>Tothia</taxon>
    </lineage>
</organism>
<dbReference type="EMBL" id="MU007078">
    <property type="protein sequence ID" value="KAF2423708.1"/>
    <property type="molecule type" value="Genomic_DNA"/>
</dbReference>
<dbReference type="AntiFam" id="ANF00182">
    <property type="entry name" value="Shadow ORF (opposite rplL)"/>
</dbReference>
<comment type="caution">
    <text evidence="2">The sequence shown here is derived from an EMBL/GenBank/DDBJ whole genome shotgun (WGS) entry which is preliminary data.</text>
</comment>
<feature type="region of interest" description="Disordered" evidence="1">
    <location>
        <begin position="118"/>
        <end position="143"/>
    </location>
</feature>
<dbReference type="Proteomes" id="UP000800235">
    <property type="component" value="Unassembled WGS sequence"/>
</dbReference>
<keyword evidence="3" id="KW-1185">Reference proteome</keyword>
<proteinExistence type="predicted"/>
<accession>A0A9P4TVB2</accession>
<evidence type="ECO:0000256" key="1">
    <source>
        <dbReference type="SAM" id="MobiDB-lite"/>
    </source>
</evidence>
<gene>
    <name evidence="2" type="ORF">EJ08DRAFT_439590</name>
</gene>
<reference evidence="2" key="1">
    <citation type="journal article" date="2020" name="Stud. Mycol.">
        <title>101 Dothideomycetes genomes: a test case for predicting lifestyles and emergence of pathogens.</title>
        <authorList>
            <person name="Haridas S."/>
            <person name="Albert R."/>
            <person name="Binder M."/>
            <person name="Bloem J."/>
            <person name="Labutti K."/>
            <person name="Salamov A."/>
            <person name="Andreopoulos B."/>
            <person name="Baker S."/>
            <person name="Barry K."/>
            <person name="Bills G."/>
            <person name="Bluhm B."/>
            <person name="Cannon C."/>
            <person name="Castanera R."/>
            <person name="Culley D."/>
            <person name="Daum C."/>
            <person name="Ezra D."/>
            <person name="Gonzalez J."/>
            <person name="Henrissat B."/>
            <person name="Kuo A."/>
            <person name="Liang C."/>
            <person name="Lipzen A."/>
            <person name="Lutzoni F."/>
            <person name="Magnuson J."/>
            <person name="Mondo S."/>
            <person name="Nolan M."/>
            <person name="Ohm R."/>
            <person name="Pangilinan J."/>
            <person name="Park H.-J."/>
            <person name="Ramirez L."/>
            <person name="Alfaro M."/>
            <person name="Sun H."/>
            <person name="Tritt A."/>
            <person name="Yoshinaga Y."/>
            <person name="Zwiers L.-H."/>
            <person name="Turgeon B."/>
            <person name="Goodwin S."/>
            <person name="Spatafora J."/>
            <person name="Crous P."/>
            <person name="Grigoriev I."/>
        </authorList>
    </citation>
    <scope>NUCLEOTIDE SEQUENCE</scope>
    <source>
        <strain evidence="2">CBS 130266</strain>
    </source>
</reference>
<feature type="compositionally biased region" description="Low complexity" evidence="1">
    <location>
        <begin position="118"/>
        <end position="134"/>
    </location>
</feature>
<evidence type="ECO:0000313" key="2">
    <source>
        <dbReference type="EMBL" id="KAF2423708.1"/>
    </source>
</evidence>
<sequence length="143" mass="15068">MPTMILQHHAYIYTNKTPGNASIIFTLYVHPYETSTTPHPIYSITTTAPNPFSVSTIFSASSFGTPSFIILGALSTNFLLSTNDSPNMLFTSLMTFGLDVVSNDCSFRLKRVFSWTTGAGSSSSTGAAAGAAAPAPGPADMNS</sequence>
<protein>
    <submittedName>
        <fullName evidence="2">Uncharacterized protein</fullName>
    </submittedName>
</protein>
<dbReference type="AlphaFoldDB" id="A0A9P4TVB2"/>
<name>A0A9P4TVB2_9PEZI</name>